<keyword evidence="5" id="KW-0812">Transmembrane</keyword>
<evidence type="ECO:0000256" key="8">
    <source>
        <dbReference type="SAM" id="SignalP"/>
    </source>
</evidence>
<dbReference type="OrthoDB" id="916581at2"/>
<dbReference type="InterPro" id="IPR003423">
    <property type="entry name" value="OMP_efflux"/>
</dbReference>
<comment type="caution">
    <text evidence="9">The sequence shown here is derived from an EMBL/GenBank/DDBJ whole genome shotgun (WGS) entry which is preliminary data.</text>
</comment>
<keyword evidence="10" id="KW-1185">Reference proteome</keyword>
<dbReference type="EMBL" id="MBTA01000001">
    <property type="protein sequence ID" value="RKD20091.1"/>
    <property type="molecule type" value="Genomic_DNA"/>
</dbReference>
<keyword evidence="8" id="KW-0732">Signal</keyword>
<evidence type="ECO:0000256" key="7">
    <source>
        <dbReference type="ARBA" id="ARBA00023237"/>
    </source>
</evidence>
<evidence type="ECO:0000313" key="10">
    <source>
        <dbReference type="Proteomes" id="UP000283433"/>
    </source>
</evidence>
<evidence type="ECO:0000256" key="2">
    <source>
        <dbReference type="ARBA" id="ARBA00007613"/>
    </source>
</evidence>
<dbReference type="GO" id="GO:1990281">
    <property type="term" value="C:efflux pump complex"/>
    <property type="evidence" value="ECO:0007669"/>
    <property type="project" value="TreeGrafter"/>
</dbReference>
<evidence type="ECO:0000313" key="9">
    <source>
        <dbReference type="EMBL" id="RKD20091.1"/>
    </source>
</evidence>
<feature type="signal peptide" evidence="8">
    <location>
        <begin position="1"/>
        <end position="31"/>
    </location>
</feature>
<dbReference type="InterPro" id="IPR051906">
    <property type="entry name" value="TolC-like"/>
</dbReference>
<keyword evidence="3" id="KW-0813">Transport</keyword>
<evidence type="ECO:0000256" key="4">
    <source>
        <dbReference type="ARBA" id="ARBA00022452"/>
    </source>
</evidence>
<protein>
    <submittedName>
        <fullName evidence="9">Transporter</fullName>
    </submittedName>
</protein>
<dbReference type="Gene3D" id="1.20.1600.10">
    <property type="entry name" value="Outer membrane efflux proteins (OEP)"/>
    <property type="match status" value="1"/>
</dbReference>
<keyword evidence="6" id="KW-0472">Membrane</keyword>
<dbReference type="GO" id="GO:0015562">
    <property type="term" value="F:efflux transmembrane transporter activity"/>
    <property type="evidence" value="ECO:0007669"/>
    <property type="project" value="InterPro"/>
</dbReference>
<reference evidence="9 10" key="1">
    <citation type="submission" date="2016-07" db="EMBL/GenBank/DDBJ databases">
        <title>Genome of Pelobium manganitolerans.</title>
        <authorList>
            <person name="Wu S."/>
            <person name="Wang G."/>
        </authorList>
    </citation>
    <scope>NUCLEOTIDE SEQUENCE [LARGE SCALE GENOMIC DNA]</scope>
    <source>
        <strain evidence="9 10">YS-25</strain>
    </source>
</reference>
<dbReference type="PANTHER" id="PTHR30026:SF20">
    <property type="entry name" value="OUTER MEMBRANE PROTEIN TOLC"/>
    <property type="match status" value="1"/>
</dbReference>
<dbReference type="PANTHER" id="PTHR30026">
    <property type="entry name" value="OUTER MEMBRANE PROTEIN TOLC"/>
    <property type="match status" value="1"/>
</dbReference>
<evidence type="ECO:0000256" key="6">
    <source>
        <dbReference type="ARBA" id="ARBA00023136"/>
    </source>
</evidence>
<keyword evidence="4" id="KW-1134">Transmembrane beta strand</keyword>
<dbReference type="RefSeq" id="WP_120180007.1">
    <property type="nucleotide sequence ID" value="NZ_MBTA01000001.1"/>
</dbReference>
<dbReference type="Pfam" id="PF02321">
    <property type="entry name" value="OEP"/>
    <property type="match status" value="1"/>
</dbReference>
<accession>A0A419SB92</accession>
<organism evidence="9 10">
    <name type="scientific">Pelobium manganitolerans</name>
    <dbReference type="NCBI Taxonomy" id="1842495"/>
    <lineage>
        <taxon>Bacteria</taxon>
        <taxon>Pseudomonadati</taxon>
        <taxon>Bacteroidota</taxon>
        <taxon>Sphingobacteriia</taxon>
        <taxon>Sphingobacteriales</taxon>
        <taxon>Sphingobacteriaceae</taxon>
        <taxon>Pelobium</taxon>
    </lineage>
</organism>
<name>A0A419SB92_9SPHI</name>
<gene>
    <name evidence="9" type="ORF">BCY91_00230</name>
</gene>
<dbReference type="SUPFAM" id="SSF56954">
    <property type="entry name" value="Outer membrane efflux proteins (OEP)"/>
    <property type="match status" value="1"/>
</dbReference>
<dbReference type="GO" id="GO:0015288">
    <property type="term" value="F:porin activity"/>
    <property type="evidence" value="ECO:0007669"/>
    <property type="project" value="TreeGrafter"/>
</dbReference>
<comment type="subcellular location">
    <subcellularLocation>
        <location evidence="1">Cell outer membrane</location>
    </subcellularLocation>
</comment>
<dbReference type="Proteomes" id="UP000283433">
    <property type="component" value="Unassembled WGS sequence"/>
</dbReference>
<evidence type="ECO:0000256" key="5">
    <source>
        <dbReference type="ARBA" id="ARBA00022692"/>
    </source>
</evidence>
<dbReference type="AlphaFoldDB" id="A0A419SB92"/>
<dbReference type="GO" id="GO:0009279">
    <property type="term" value="C:cell outer membrane"/>
    <property type="evidence" value="ECO:0007669"/>
    <property type="project" value="UniProtKB-SubCell"/>
</dbReference>
<evidence type="ECO:0000256" key="1">
    <source>
        <dbReference type="ARBA" id="ARBA00004442"/>
    </source>
</evidence>
<proteinExistence type="inferred from homology"/>
<sequence>MNTYIHTTIKKQLKFLRALSLMLILPFLADAQSVKTLTLPEAVQLGLANSKTLALSKTKVLQAEAAYQQVLDRALPTASASGIYNHAEIPNHVLQLGPGDPIKLPKSADAIIGTLSVQELIFAGNKLKYAKESAQLVKKIAGLDVSKDEDDITIAIIDAYLNLYKLDASKSVIKQNLNALNTQYKQTQRFFEQGIVTKNEVLRIQLQQSNVELTALDIDKNRNVVNYNLNIMLGLPEQTIIQTTALPNDFSSQNNLNSYLDSASNNRVELKKADLQTQLIAKDIASIKADQLPTLGAGLGAYYINPGGHLVPSKSEFITPITLGLTLSWDFGTLWTTKNKVAEASIKQQGAQIGKSIIADQIKTEINQNYQAYIQAIKKIDLLNTAIQQASENDKIVQSKYENSISPLTDRLDANTQLFQARINLELAKADAQLAYYNLLKSTGKKITL</sequence>
<feature type="chain" id="PRO_5019302503" evidence="8">
    <location>
        <begin position="32"/>
        <end position="449"/>
    </location>
</feature>
<comment type="similarity">
    <text evidence="2">Belongs to the outer membrane factor (OMF) (TC 1.B.17) family.</text>
</comment>
<keyword evidence="7" id="KW-0998">Cell outer membrane</keyword>
<evidence type="ECO:0000256" key="3">
    <source>
        <dbReference type="ARBA" id="ARBA00022448"/>
    </source>
</evidence>